<comment type="caution">
    <text evidence="1">The sequence shown here is derived from an EMBL/GenBank/DDBJ whole genome shotgun (WGS) entry which is preliminary data.</text>
</comment>
<dbReference type="PANTHER" id="PTHR45913:SF5">
    <property type="entry name" value="GENERAL TRANSCRIPTION FACTOR II-I REPEAT DOMAIN-CONTAINING PROTEIN 2A-LIKE PROTEIN"/>
    <property type="match status" value="1"/>
</dbReference>
<protein>
    <submittedName>
        <fullName evidence="1">Uncharacterized protein</fullName>
    </submittedName>
</protein>
<gene>
    <name evidence="1" type="ORF">A3Q56_00445</name>
</gene>
<dbReference type="EMBL" id="LWCA01000026">
    <property type="protein sequence ID" value="OAF71750.1"/>
    <property type="molecule type" value="Genomic_DNA"/>
</dbReference>
<name>A0A177BC27_9BILA</name>
<evidence type="ECO:0000313" key="1">
    <source>
        <dbReference type="EMBL" id="OAF71750.1"/>
    </source>
</evidence>
<dbReference type="AlphaFoldDB" id="A0A177BC27"/>
<reference evidence="1 2" key="1">
    <citation type="submission" date="2016-04" db="EMBL/GenBank/DDBJ databases">
        <title>The genome of Intoshia linei affirms orthonectids as highly simplified spiralians.</title>
        <authorList>
            <person name="Mikhailov K.V."/>
            <person name="Slusarev G.S."/>
            <person name="Nikitin M.A."/>
            <person name="Logacheva M.D."/>
            <person name="Penin A."/>
            <person name="Aleoshin V."/>
            <person name="Panchin Y.V."/>
        </authorList>
    </citation>
    <scope>NUCLEOTIDE SEQUENCE [LARGE SCALE GENOMIC DNA]</scope>
    <source>
        <strain evidence="1">Intl2013</strain>
        <tissue evidence="1">Whole animal</tissue>
    </source>
</reference>
<proteinExistence type="predicted"/>
<dbReference type="Proteomes" id="UP000078046">
    <property type="component" value="Unassembled WGS sequence"/>
</dbReference>
<accession>A0A177BC27</accession>
<keyword evidence="2" id="KW-1185">Reference proteome</keyword>
<dbReference type="PANTHER" id="PTHR45913">
    <property type="entry name" value="EPM2A-INTERACTING PROTEIN 1"/>
    <property type="match status" value="1"/>
</dbReference>
<sequence length="87" mass="10454">MLQNKEFQEKNGIIYHSSVRWLSQAKVLKRVFELKQPIINFFEALEKECILTDADFLLNMAFLLDIMLKQNDLNMFLQENQKNIYRV</sequence>
<evidence type="ECO:0000313" key="2">
    <source>
        <dbReference type="Proteomes" id="UP000078046"/>
    </source>
</evidence>
<dbReference type="OrthoDB" id="6283389at2759"/>
<organism evidence="1 2">
    <name type="scientific">Intoshia linei</name>
    <dbReference type="NCBI Taxonomy" id="1819745"/>
    <lineage>
        <taxon>Eukaryota</taxon>
        <taxon>Metazoa</taxon>
        <taxon>Spiralia</taxon>
        <taxon>Lophotrochozoa</taxon>
        <taxon>Mesozoa</taxon>
        <taxon>Orthonectida</taxon>
        <taxon>Rhopaluridae</taxon>
        <taxon>Intoshia</taxon>
    </lineage>
</organism>